<sequence length="694" mass="74918">MKKNITRKINYLRLNKPLVALLSGVLATYSVNSSAVTFSDIATQVDAGIDYRRVESPIDALWDPIRQGVFFFEDFPTAPGATRGAPGVALLDFDNDGDLDIYVTNGPGVANSLYANQLKETGQLSYVDVGASSGAGAIEQDSSGVCFGDIDNDGDDDILVLGVNESNRLFKNNGDKTFEDISISSTIGNGIHNPSSCTMGDINNDGLLDIYIGNSYNNWSHRLPIMLFGFENLIESNQLFLNAGNNVFTDVSETSGILTQKEITWAVAMVDYDQDGDLDIISADDQGGKLPTKFGGLDVGFIRIYNNDGSGQFTDVTASSGTMQYGAWMGLAFGDLNADGNMDMFASNLGDYSGLFVGGALGIPYAPGDWSSSWYLGNADNQFTRASVGALVATPFGWGADISDYDNDGDADIVYHGGADFATYQDGSNPGAMLLNDGSANFTYDVLALSQSTNHTRRNVRGVVMGDLNNDGFSDIVSVSAQNWPQFAPLVPMLPFPLGSPFDGSATLWPAFFPLDATNPAAGFVWSGIDPEDGTLSVEINSADNDNHWVKIKMLGTKDITEKGSVNRNGIGSIIKFTPQDGQTAMLPVIGGSSYASQSSLEKTFGLGVEDYATIDILWPGGVRNKLYYAHASENILFPEIPCSYADESLNPHEYSHCVLSSLKQIKQQGFIDYSQFYHFYFSALKAYHDYREL</sequence>
<keyword evidence="1" id="KW-0732">Signal</keyword>
<reference evidence="3" key="1">
    <citation type="submission" date="2018-06" db="EMBL/GenBank/DDBJ databases">
        <authorList>
            <person name="Zhirakovskaya E."/>
        </authorList>
    </citation>
    <scope>NUCLEOTIDE SEQUENCE</scope>
</reference>
<dbReference type="PANTHER" id="PTHR16026:SF0">
    <property type="entry name" value="CARTILAGE ACIDIC PROTEIN 1"/>
    <property type="match status" value="1"/>
</dbReference>
<dbReference type="AlphaFoldDB" id="A0A3B0X7U5"/>
<protein>
    <recommendedName>
        <fullName evidence="2">ASPIC/UnbV domain-containing protein</fullName>
    </recommendedName>
</protein>
<dbReference type="EMBL" id="UOFH01000259">
    <property type="protein sequence ID" value="VAW63821.1"/>
    <property type="molecule type" value="Genomic_DNA"/>
</dbReference>
<dbReference type="SUPFAM" id="SSF69318">
    <property type="entry name" value="Integrin alpha N-terminal domain"/>
    <property type="match status" value="1"/>
</dbReference>
<dbReference type="Pfam" id="PF13517">
    <property type="entry name" value="FG-GAP_3"/>
    <property type="match status" value="3"/>
</dbReference>
<name>A0A3B0X7U5_9ZZZZ</name>
<evidence type="ECO:0000259" key="2">
    <source>
        <dbReference type="Pfam" id="PF07593"/>
    </source>
</evidence>
<dbReference type="InterPro" id="IPR028994">
    <property type="entry name" value="Integrin_alpha_N"/>
</dbReference>
<dbReference type="Gene3D" id="2.130.10.130">
    <property type="entry name" value="Integrin alpha, N-terminal"/>
    <property type="match status" value="2"/>
</dbReference>
<dbReference type="InterPro" id="IPR013517">
    <property type="entry name" value="FG-GAP"/>
</dbReference>
<dbReference type="PANTHER" id="PTHR16026">
    <property type="entry name" value="CARTILAGE ACIDIC PROTEIN 1"/>
    <property type="match status" value="1"/>
</dbReference>
<feature type="domain" description="ASPIC/UnbV" evidence="2">
    <location>
        <begin position="570"/>
        <end position="628"/>
    </location>
</feature>
<accession>A0A3B0X7U5</accession>
<proteinExistence type="predicted"/>
<dbReference type="InterPro" id="IPR027039">
    <property type="entry name" value="Crtac1"/>
</dbReference>
<dbReference type="InterPro" id="IPR011519">
    <property type="entry name" value="UnbV_ASPIC"/>
</dbReference>
<dbReference type="Pfam" id="PF07593">
    <property type="entry name" value="UnbV_ASPIC"/>
    <property type="match status" value="1"/>
</dbReference>
<evidence type="ECO:0000313" key="3">
    <source>
        <dbReference type="EMBL" id="VAW63821.1"/>
    </source>
</evidence>
<organism evidence="3">
    <name type="scientific">hydrothermal vent metagenome</name>
    <dbReference type="NCBI Taxonomy" id="652676"/>
    <lineage>
        <taxon>unclassified sequences</taxon>
        <taxon>metagenomes</taxon>
        <taxon>ecological metagenomes</taxon>
    </lineage>
</organism>
<evidence type="ECO:0000256" key="1">
    <source>
        <dbReference type="ARBA" id="ARBA00022729"/>
    </source>
</evidence>
<gene>
    <name evidence="3" type="ORF">MNBD_GAMMA08-3076</name>
</gene>